<dbReference type="Pfam" id="PF00005">
    <property type="entry name" value="ABC_tran"/>
    <property type="match status" value="1"/>
</dbReference>
<organism evidence="7 8">
    <name type="scientific">Geodia barretti</name>
    <name type="common">Barrett's horny sponge</name>
    <dbReference type="NCBI Taxonomy" id="519541"/>
    <lineage>
        <taxon>Eukaryota</taxon>
        <taxon>Metazoa</taxon>
        <taxon>Porifera</taxon>
        <taxon>Demospongiae</taxon>
        <taxon>Heteroscleromorpha</taxon>
        <taxon>Tetractinellida</taxon>
        <taxon>Astrophorina</taxon>
        <taxon>Geodiidae</taxon>
        <taxon>Geodia</taxon>
    </lineage>
</organism>
<evidence type="ECO:0000313" key="7">
    <source>
        <dbReference type="EMBL" id="CAI8023071.1"/>
    </source>
</evidence>
<dbReference type="GO" id="GO:0005524">
    <property type="term" value="F:ATP binding"/>
    <property type="evidence" value="ECO:0007669"/>
    <property type="project" value="UniProtKB-KW"/>
</dbReference>
<proteinExistence type="inferred from homology"/>
<sequence length="224" mass="24435">QAVEVSALQKGYGDLPVLWDLDFSLGWGEFLVLFGANGSGKTTLLRVLGGQARPDEGTVRIAGYDLRRRPAAARRQVGVVAHSGFLYDDLSCSENLTFYGRLYGVENLKERVAEVLERVGLTHRADRRVRNLSHGMQKRLAIARAILHQPSLLLLDEPESGLDRESVTALADLLREWTASGRSVVMTTHNVDLGLAWGDKVAVLSHGRLDFAGAGDYLGVGGKQ</sequence>
<feature type="non-terminal residue" evidence="7">
    <location>
        <position position="1"/>
    </location>
</feature>
<comment type="similarity">
    <text evidence="1">Belongs to the ABC transporter superfamily.</text>
</comment>
<evidence type="ECO:0000256" key="4">
    <source>
        <dbReference type="ARBA" id="ARBA00022748"/>
    </source>
</evidence>
<dbReference type="SMART" id="SM00382">
    <property type="entry name" value="AAA"/>
    <property type="match status" value="1"/>
</dbReference>
<dbReference type="Gene3D" id="3.40.50.300">
    <property type="entry name" value="P-loop containing nucleotide triphosphate hydrolases"/>
    <property type="match status" value="1"/>
</dbReference>
<evidence type="ECO:0000256" key="1">
    <source>
        <dbReference type="ARBA" id="ARBA00005417"/>
    </source>
</evidence>
<dbReference type="PROSITE" id="PS50893">
    <property type="entry name" value="ABC_TRANSPORTER_2"/>
    <property type="match status" value="1"/>
</dbReference>
<feature type="domain" description="ABC transporter" evidence="6">
    <location>
        <begin position="3"/>
        <end position="224"/>
    </location>
</feature>
<evidence type="ECO:0000256" key="2">
    <source>
        <dbReference type="ARBA" id="ARBA00022448"/>
    </source>
</evidence>
<keyword evidence="5 7" id="KW-0067">ATP-binding</keyword>
<evidence type="ECO:0000259" key="6">
    <source>
        <dbReference type="PROSITE" id="PS50893"/>
    </source>
</evidence>
<dbReference type="GO" id="GO:0017004">
    <property type="term" value="P:cytochrome complex assembly"/>
    <property type="evidence" value="ECO:0007669"/>
    <property type="project" value="UniProtKB-KW"/>
</dbReference>
<evidence type="ECO:0000256" key="5">
    <source>
        <dbReference type="ARBA" id="ARBA00022840"/>
    </source>
</evidence>
<dbReference type="PROSITE" id="PS00211">
    <property type="entry name" value="ABC_TRANSPORTER_1"/>
    <property type="match status" value="1"/>
</dbReference>
<keyword evidence="2" id="KW-0813">Transport</keyword>
<reference evidence="7" key="1">
    <citation type="submission" date="2023-03" db="EMBL/GenBank/DDBJ databases">
        <authorList>
            <person name="Steffen K."/>
            <person name="Cardenas P."/>
        </authorList>
    </citation>
    <scope>NUCLEOTIDE SEQUENCE</scope>
</reference>
<keyword evidence="8" id="KW-1185">Reference proteome</keyword>
<dbReference type="SUPFAM" id="SSF52540">
    <property type="entry name" value="P-loop containing nucleoside triphosphate hydrolases"/>
    <property type="match status" value="1"/>
</dbReference>
<dbReference type="InterPro" id="IPR005895">
    <property type="entry name" value="ABC_transptr_haem_export_CcmA"/>
</dbReference>
<dbReference type="AlphaFoldDB" id="A0AA35S6J9"/>
<keyword evidence="3" id="KW-0547">Nucleotide-binding</keyword>
<dbReference type="Proteomes" id="UP001174909">
    <property type="component" value="Unassembled WGS sequence"/>
</dbReference>
<dbReference type="InterPro" id="IPR017871">
    <property type="entry name" value="ABC_transporter-like_CS"/>
</dbReference>
<evidence type="ECO:0000256" key="3">
    <source>
        <dbReference type="ARBA" id="ARBA00022741"/>
    </source>
</evidence>
<name>A0AA35S6J9_GEOBA</name>
<dbReference type="InterPro" id="IPR027417">
    <property type="entry name" value="P-loop_NTPase"/>
</dbReference>
<evidence type="ECO:0000313" key="8">
    <source>
        <dbReference type="Proteomes" id="UP001174909"/>
    </source>
</evidence>
<dbReference type="InterPro" id="IPR003593">
    <property type="entry name" value="AAA+_ATPase"/>
</dbReference>
<dbReference type="PANTHER" id="PTHR42711:SF5">
    <property type="entry name" value="ABC TRANSPORTER ATP-BINDING PROTEIN NATA"/>
    <property type="match status" value="1"/>
</dbReference>
<dbReference type="InterPro" id="IPR003439">
    <property type="entry name" value="ABC_transporter-like_ATP-bd"/>
</dbReference>
<keyword evidence="4" id="KW-0201">Cytochrome c-type biogenesis</keyword>
<comment type="caution">
    <text evidence="7">The sequence shown here is derived from an EMBL/GenBank/DDBJ whole genome shotgun (WGS) entry which is preliminary data.</text>
</comment>
<protein>
    <submittedName>
        <fullName evidence="7">Linearmycin resistance ATP-binding protein LnrL</fullName>
    </submittedName>
</protein>
<dbReference type="PANTHER" id="PTHR42711">
    <property type="entry name" value="ABC TRANSPORTER ATP-BINDING PROTEIN"/>
    <property type="match status" value="1"/>
</dbReference>
<dbReference type="GO" id="GO:0022857">
    <property type="term" value="F:transmembrane transporter activity"/>
    <property type="evidence" value="ECO:0007669"/>
    <property type="project" value="InterPro"/>
</dbReference>
<dbReference type="EMBL" id="CASHTH010001991">
    <property type="protein sequence ID" value="CAI8023071.1"/>
    <property type="molecule type" value="Genomic_DNA"/>
</dbReference>
<dbReference type="InterPro" id="IPR050763">
    <property type="entry name" value="ABC_transporter_ATP-binding"/>
</dbReference>
<dbReference type="NCBIfam" id="TIGR01189">
    <property type="entry name" value="ccmA"/>
    <property type="match status" value="1"/>
</dbReference>
<dbReference type="GO" id="GO:0016887">
    <property type="term" value="F:ATP hydrolysis activity"/>
    <property type="evidence" value="ECO:0007669"/>
    <property type="project" value="InterPro"/>
</dbReference>
<accession>A0AA35S6J9</accession>
<gene>
    <name evidence="7" type="ORF">GBAR_LOCUS13504</name>
</gene>